<reference evidence="2" key="1">
    <citation type="journal article" date="2020" name="Nature">
        <title>Giant virus diversity and host interactions through global metagenomics.</title>
        <authorList>
            <person name="Schulz F."/>
            <person name="Roux S."/>
            <person name="Paez-Espino D."/>
            <person name="Jungbluth S."/>
            <person name="Walsh D.A."/>
            <person name="Denef V.J."/>
            <person name="McMahon K.D."/>
            <person name="Konstantinidis K.T."/>
            <person name="Eloe-Fadrosh E.A."/>
            <person name="Kyrpides N.C."/>
            <person name="Woyke T."/>
        </authorList>
    </citation>
    <scope>NUCLEOTIDE SEQUENCE</scope>
    <source>
        <strain evidence="2">GVMAG-M-3300027759-42</strain>
    </source>
</reference>
<feature type="compositionally biased region" description="Low complexity" evidence="1">
    <location>
        <begin position="24"/>
        <end position="43"/>
    </location>
</feature>
<feature type="region of interest" description="Disordered" evidence="1">
    <location>
        <begin position="12"/>
        <end position="54"/>
    </location>
</feature>
<dbReference type="EMBL" id="MN740444">
    <property type="protein sequence ID" value="QHU26793.1"/>
    <property type="molecule type" value="Genomic_DNA"/>
</dbReference>
<organism evidence="2">
    <name type="scientific">viral metagenome</name>
    <dbReference type="NCBI Taxonomy" id="1070528"/>
    <lineage>
        <taxon>unclassified sequences</taxon>
        <taxon>metagenomes</taxon>
        <taxon>organismal metagenomes</taxon>
    </lineage>
</organism>
<dbReference type="AlphaFoldDB" id="A0A6C0L846"/>
<sequence length="127" mass="14838">MSTAVVMSIIKAQQERKKQEELESNSSSSSYSPMIESNSISSNSKHEPEPEPRDIYDITKQIMDLIPDSEVELLYQLRKFYDTLWNQAPELRISGILWKQLGNVLNKNIDSFEQDWQKKILKLFNNE</sequence>
<proteinExistence type="predicted"/>
<feature type="compositionally biased region" description="Basic and acidic residues" evidence="1">
    <location>
        <begin position="44"/>
        <end position="54"/>
    </location>
</feature>
<name>A0A6C0L846_9ZZZZ</name>
<evidence type="ECO:0000313" key="2">
    <source>
        <dbReference type="EMBL" id="QHU26793.1"/>
    </source>
</evidence>
<protein>
    <submittedName>
        <fullName evidence="2">Uncharacterized protein</fullName>
    </submittedName>
</protein>
<evidence type="ECO:0000256" key="1">
    <source>
        <dbReference type="SAM" id="MobiDB-lite"/>
    </source>
</evidence>
<accession>A0A6C0L846</accession>